<keyword evidence="7 11" id="KW-0665">Pyrimidine biosynthesis</keyword>
<evidence type="ECO:0000313" key="14">
    <source>
        <dbReference type="Proteomes" id="UP000594637"/>
    </source>
</evidence>
<evidence type="ECO:0000256" key="9">
    <source>
        <dbReference type="ARBA" id="ARBA00023136"/>
    </source>
</evidence>
<name>A0A7T0LMD3_9ACTO</name>
<keyword evidence="5 11" id="KW-0285">Flavoprotein</keyword>
<comment type="pathway">
    <text evidence="3 11">Pyrimidine metabolism; UMP biosynthesis via de novo pathway; orotate from (S)-dihydroorotate (quinone route): step 1/1.</text>
</comment>
<evidence type="ECO:0000256" key="11">
    <source>
        <dbReference type="HAMAP-Rule" id="MF_00225"/>
    </source>
</evidence>
<comment type="catalytic activity">
    <reaction evidence="10 11">
        <text>(S)-dihydroorotate + a quinone = orotate + a quinol</text>
        <dbReference type="Rhea" id="RHEA:30187"/>
        <dbReference type="ChEBI" id="CHEBI:24646"/>
        <dbReference type="ChEBI" id="CHEBI:30839"/>
        <dbReference type="ChEBI" id="CHEBI:30864"/>
        <dbReference type="ChEBI" id="CHEBI:132124"/>
        <dbReference type="EC" id="1.3.5.2"/>
    </reaction>
</comment>
<feature type="binding site" evidence="11">
    <location>
        <position position="258"/>
    </location>
    <ligand>
        <name>FMN</name>
        <dbReference type="ChEBI" id="CHEBI:58210"/>
    </ligand>
</feature>
<keyword evidence="9 11" id="KW-0472">Membrane</keyword>
<reference evidence="13 14" key="1">
    <citation type="submission" date="2020-11" db="EMBL/GenBank/DDBJ databases">
        <title>Actinomyces sp. ZJ750.</title>
        <authorList>
            <person name="Zhou J."/>
        </authorList>
    </citation>
    <scope>NUCLEOTIDE SEQUENCE [LARGE SCALE GENOMIC DNA]</scope>
    <source>
        <strain evidence="13 14">ZJ750</strain>
    </source>
</reference>
<feature type="binding site" evidence="11">
    <location>
        <position position="188"/>
    </location>
    <ligand>
        <name>substrate</name>
    </ligand>
</feature>
<comment type="function">
    <text evidence="1 11">Catalyzes the conversion of dihydroorotate to orotate with quinone as electron acceptor.</text>
</comment>
<sequence>MLYHLLYSTVLTRIDPEVIHDVVVRGLSVAQRVPFARDVIRQAFGRRPAFPVPSANQGGPFARPVPGVLGLAAGMDKEGEVVEAMDMLGFGFVEVGTFTAQPQPGNDKPRMWRYPQMLAIRNRMGFNNHGADAAARRLRELRSSVRGRSIVVGANIGKTKAVDLADAVEDYRYSASRVARWADYLVVNVSSPNTPGLRTLQNVETLRPILVAVREAADAAAGRHVPLLVKIAPDLADEDVDAVADLVLDMGLDGVVATNTTIDHDLGEGGLSGAPLLPRSLEVVRRLRSRLGEEPTIIGVGGISSLMDAELMLDAGADLLQAYTAFIYNGPAWPGRINRVLSTTRRAR</sequence>
<evidence type="ECO:0000256" key="6">
    <source>
        <dbReference type="ARBA" id="ARBA00022643"/>
    </source>
</evidence>
<feature type="binding site" evidence="11">
    <location>
        <position position="273"/>
    </location>
    <ligand>
        <name>FMN</name>
        <dbReference type="ChEBI" id="CHEBI:58210"/>
    </ligand>
</feature>
<protein>
    <recommendedName>
        <fullName evidence="11">Dihydroorotate dehydrogenase (quinone)</fullName>
        <ecNumber evidence="11">1.3.5.2</ecNumber>
    </recommendedName>
    <alternativeName>
        <fullName evidence="11">DHOdehase</fullName>
        <shortName evidence="11">DHOD</shortName>
        <shortName evidence="11">DHODase</shortName>
    </alternativeName>
    <alternativeName>
        <fullName evidence="11">Dihydroorotate oxidase</fullName>
    </alternativeName>
</protein>
<comment type="cofactor">
    <cofactor evidence="11">
        <name>FMN</name>
        <dbReference type="ChEBI" id="CHEBI:58210"/>
    </cofactor>
    <text evidence="11">Binds 1 FMN per subunit.</text>
</comment>
<dbReference type="InterPro" id="IPR013785">
    <property type="entry name" value="Aldolase_TIM"/>
</dbReference>
<feature type="binding site" evidence="11">
    <location>
        <position position="97"/>
    </location>
    <ligand>
        <name>FMN</name>
        <dbReference type="ChEBI" id="CHEBI:58210"/>
    </ligand>
</feature>
<dbReference type="GO" id="GO:0044205">
    <property type="term" value="P:'de novo' UMP biosynthetic process"/>
    <property type="evidence" value="ECO:0007669"/>
    <property type="project" value="UniProtKB-UniRule"/>
</dbReference>
<dbReference type="UniPathway" id="UPA00070">
    <property type="reaction ID" value="UER00946"/>
</dbReference>
<keyword evidence="6 11" id="KW-0288">FMN</keyword>
<evidence type="ECO:0000256" key="1">
    <source>
        <dbReference type="ARBA" id="ARBA00003125"/>
    </source>
</evidence>
<feature type="binding site" evidence="11">
    <location>
        <begin position="259"/>
        <end position="260"/>
    </location>
    <ligand>
        <name>substrate</name>
    </ligand>
</feature>
<dbReference type="CDD" id="cd04738">
    <property type="entry name" value="DHOD_2_like"/>
    <property type="match status" value="1"/>
</dbReference>
<feature type="binding site" evidence="11">
    <location>
        <position position="77"/>
    </location>
    <ligand>
        <name>substrate</name>
    </ligand>
</feature>
<evidence type="ECO:0000256" key="8">
    <source>
        <dbReference type="ARBA" id="ARBA00023002"/>
    </source>
</evidence>
<feature type="binding site" evidence="11">
    <location>
        <begin position="323"/>
        <end position="324"/>
    </location>
    <ligand>
        <name>FMN</name>
        <dbReference type="ChEBI" id="CHEBI:58210"/>
    </ligand>
</feature>
<keyword evidence="11" id="KW-1003">Cell membrane</keyword>
<dbReference type="NCBIfam" id="NF003652">
    <property type="entry name" value="PRK05286.2-5"/>
    <property type="match status" value="1"/>
</dbReference>
<dbReference type="GO" id="GO:0106430">
    <property type="term" value="F:dihydroorotate dehydrogenase (quinone) activity"/>
    <property type="evidence" value="ECO:0007669"/>
    <property type="project" value="UniProtKB-EC"/>
</dbReference>
<organism evidence="13 14">
    <name type="scientific">Actinomyces respiraculi</name>
    <dbReference type="NCBI Taxonomy" id="2744574"/>
    <lineage>
        <taxon>Bacteria</taxon>
        <taxon>Bacillati</taxon>
        <taxon>Actinomycetota</taxon>
        <taxon>Actinomycetes</taxon>
        <taxon>Actinomycetales</taxon>
        <taxon>Actinomycetaceae</taxon>
        <taxon>Actinomyces</taxon>
    </lineage>
</organism>
<dbReference type="GO" id="GO:0005737">
    <property type="term" value="C:cytoplasm"/>
    <property type="evidence" value="ECO:0007669"/>
    <property type="project" value="InterPro"/>
</dbReference>
<evidence type="ECO:0000256" key="7">
    <source>
        <dbReference type="ARBA" id="ARBA00022975"/>
    </source>
</evidence>
<comment type="subcellular location">
    <subcellularLocation>
        <location evidence="11">Cell membrane</location>
        <topology evidence="11">Peripheral membrane protein</topology>
    </subcellularLocation>
    <subcellularLocation>
        <location evidence="2">Membrane</location>
    </subcellularLocation>
</comment>
<dbReference type="RefSeq" id="WP_166858734.1">
    <property type="nucleotide sequence ID" value="NZ_CP063989.1"/>
</dbReference>
<keyword evidence="14" id="KW-1185">Reference proteome</keyword>
<feature type="binding site" evidence="11">
    <location>
        <position position="302"/>
    </location>
    <ligand>
        <name>FMN</name>
        <dbReference type="ChEBI" id="CHEBI:58210"/>
    </ligand>
</feature>
<dbReference type="AlphaFoldDB" id="A0A7T0LMD3"/>
<evidence type="ECO:0000313" key="13">
    <source>
        <dbReference type="EMBL" id="QPL06345.1"/>
    </source>
</evidence>
<dbReference type="EC" id="1.3.5.2" evidence="11"/>
<dbReference type="KEGG" id="arep:ID810_05480"/>
<feature type="domain" description="Dihydroorotate dehydrogenase catalytic" evidence="12">
    <location>
        <begin position="67"/>
        <end position="341"/>
    </location>
</feature>
<evidence type="ECO:0000256" key="10">
    <source>
        <dbReference type="ARBA" id="ARBA00048639"/>
    </source>
</evidence>
<dbReference type="NCBIfam" id="TIGR01036">
    <property type="entry name" value="pyrD_sub2"/>
    <property type="match status" value="1"/>
</dbReference>
<dbReference type="GO" id="GO:0006207">
    <property type="term" value="P:'de novo' pyrimidine nucleobase biosynthetic process"/>
    <property type="evidence" value="ECO:0007669"/>
    <property type="project" value="UniProtKB-UniRule"/>
</dbReference>
<gene>
    <name evidence="11" type="primary">pyrD</name>
    <name evidence="13" type="ORF">ID810_05480</name>
</gene>
<dbReference type="InterPro" id="IPR050074">
    <property type="entry name" value="DHO_dehydrogenase"/>
</dbReference>
<feature type="binding site" evidence="11">
    <location>
        <begin position="73"/>
        <end position="77"/>
    </location>
    <ligand>
        <name>FMN</name>
        <dbReference type="ChEBI" id="CHEBI:58210"/>
    </ligand>
</feature>
<feature type="binding site" evidence="11">
    <location>
        <position position="193"/>
    </location>
    <ligand>
        <name>substrate</name>
    </ligand>
</feature>
<dbReference type="Gene3D" id="3.20.20.70">
    <property type="entry name" value="Aldolase class I"/>
    <property type="match status" value="1"/>
</dbReference>
<dbReference type="SUPFAM" id="SSF51395">
    <property type="entry name" value="FMN-linked oxidoreductases"/>
    <property type="match status" value="1"/>
</dbReference>
<feature type="binding site" evidence="11">
    <location>
        <begin position="122"/>
        <end position="126"/>
    </location>
    <ligand>
        <name>substrate</name>
    </ligand>
</feature>
<keyword evidence="8 11" id="KW-0560">Oxidoreductase</keyword>
<dbReference type="InterPro" id="IPR005720">
    <property type="entry name" value="Dihydroorotate_DH_cat"/>
</dbReference>
<dbReference type="Pfam" id="PF01180">
    <property type="entry name" value="DHO_dh"/>
    <property type="match status" value="1"/>
</dbReference>
<evidence type="ECO:0000256" key="3">
    <source>
        <dbReference type="ARBA" id="ARBA00005161"/>
    </source>
</evidence>
<comment type="similarity">
    <text evidence="4 11">Belongs to the dihydroorotate dehydrogenase family. Type 2 subfamily.</text>
</comment>
<feature type="binding site" evidence="11">
    <location>
        <position position="188"/>
    </location>
    <ligand>
        <name>FMN</name>
        <dbReference type="ChEBI" id="CHEBI:58210"/>
    </ligand>
</feature>
<evidence type="ECO:0000256" key="5">
    <source>
        <dbReference type="ARBA" id="ARBA00022630"/>
    </source>
</evidence>
<feature type="binding site" evidence="11">
    <location>
        <position position="155"/>
    </location>
    <ligand>
        <name>FMN</name>
        <dbReference type="ChEBI" id="CHEBI:58210"/>
    </ligand>
</feature>
<dbReference type="PROSITE" id="PS00912">
    <property type="entry name" value="DHODEHASE_2"/>
    <property type="match status" value="1"/>
</dbReference>
<evidence type="ECO:0000256" key="2">
    <source>
        <dbReference type="ARBA" id="ARBA00004370"/>
    </source>
</evidence>
<feature type="binding site" evidence="11">
    <location>
        <position position="230"/>
    </location>
    <ligand>
        <name>FMN</name>
        <dbReference type="ChEBI" id="CHEBI:58210"/>
    </ligand>
</feature>
<dbReference type="Proteomes" id="UP000594637">
    <property type="component" value="Chromosome"/>
</dbReference>
<dbReference type="GO" id="GO:0005886">
    <property type="term" value="C:plasma membrane"/>
    <property type="evidence" value="ECO:0007669"/>
    <property type="project" value="UniProtKB-SubCell"/>
</dbReference>
<proteinExistence type="inferred from homology"/>
<comment type="subunit">
    <text evidence="11">Monomer.</text>
</comment>
<dbReference type="InterPro" id="IPR001295">
    <property type="entry name" value="Dihydroorotate_DH_CS"/>
</dbReference>
<dbReference type="InterPro" id="IPR005719">
    <property type="entry name" value="Dihydroorotate_DH_2"/>
</dbReference>
<dbReference type="PANTHER" id="PTHR48109:SF4">
    <property type="entry name" value="DIHYDROOROTATE DEHYDROGENASE (QUINONE), MITOCHONDRIAL"/>
    <property type="match status" value="1"/>
</dbReference>
<evidence type="ECO:0000256" key="4">
    <source>
        <dbReference type="ARBA" id="ARBA00005359"/>
    </source>
</evidence>
<dbReference type="PANTHER" id="PTHR48109">
    <property type="entry name" value="DIHYDROOROTATE DEHYDROGENASE (QUINONE), MITOCHONDRIAL-RELATED"/>
    <property type="match status" value="1"/>
</dbReference>
<dbReference type="PROSITE" id="PS00911">
    <property type="entry name" value="DHODEHASE_1"/>
    <property type="match status" value="1"/>
</dbReference>
<dbReference type="EMBL" id="CP063989">
    <property type="protein sequence ID" value="QPL06345.1"/>
    <property type="molecule type" value="Genomic_DNA"/>
</dbReference>
<accession>A0A7T0LMD3</accession>
<feature type="active site" description="Nucleophile" evidence="11">
    <location>
        <position position="191"/>
    </location>
</feature>
<evidence type="ECO:0000259" key="12">
    <source>
        <dbReference type="Pfam" id="PF01180"/>
    </source>
</evidence>
<dbReference type="HAMAP" id="MF_00225">
    <property type="entry name" value="DHO_dh_type2"/>
    <property type="match status" value="1"/>
</dbReference>